<dbReference type="Pfam" id="PF12771">
    <property type="entry name" value="SusD-like_2"/>
    <property type="match status" value="1"/>
</dbReference>
<reference evidence="1" key="1">
    <citation type="submission" date="2023-03" db="EMBL/GenBank/DDBJ databases">
        <title>Andean soil-derived lignocellulolytic bacterial consortium as a source of novel taxa and putative plastic-active enzymes.</title>
        <authorList>
            <person name="Diaz-Garcia L."/>
            <person name="Chuvochina M."/>
            <person name="Feuerriegel G."/>
            <person name="Bunk B."/>
            <person name="Sproer C."/>
            <person name="Streit W.R."/>
            <person name="Rodriguez L.M."/>
            <person name="Overmann J."/>
            <person name="Jimenez D.J."/>
        </authorList>
    </citation>
    <scope>NUCLEOTIDE SEQUENCE</scope>
    <source>
        <strain evidence="1">MAG 3858</strain>
    </source>
</reference>
<sequence>MKKYIIYIAIAAIGLLQSCTKNFEEINKNPSQFNAPDAEAIFTGVVKATADQMERNNYLFFWTYSNFFAIDGGTARYGTGDDTNWQQMYINILGNINQLKKLYADNPQFTNRIQIAEIWECYAYSYLVGTYGPVPYSKALTTGTPVIDFDDENTIYASLLDRLKKASDNLNLAGDKYSPDVVFNGDLLKWKKFANSLRLRIALRCLRNQPDLAQAAIKELMSNESTLLASSVDNVKIAYGTGEGNEAPYYIRLVKNTINDGDYPKMNDYLFTNFRSYSDPRMGAYFESVPVADRYAIIDTLTSNLDDTLRVVSYKIPYLGSPKSPAVLPTWGLIGQSPISGSVFRNFSKPKAAIITSNHPFNIMDYAEVCFMKAEARYLNYGGVKTAQQYYEDGINENFSTWGISNSAPSYLSQGGIKWGTQGKGFNYYTGIVNTNIPLNDLSKIWIQRWINYYPDGAFEAWCLQRRTQSLNLPPLTNAGNPNLNSTVTDIPDRWEFPNVVRTYNSIAYKAAISKFGGLDLPTMQLNFSVPIVRKDWNTVTAFYDARYLQKWYGTTIQDLTAAGVSYVLVNKFKKP</sequence>
<gene>
    <name evidence="1" type="ORF">P0Y49_13505</name>
</gene>
<evidence type="ECO:0000313" key="1">
    <source>
        <dbReference type="EMBL" id="WEK17815.1"/>
    </source>
</evidence>
<organism evidence="1 2">
    <name type="scientific">Candidatus Pedobacter colombiensis</name>
    <dbReference type="NCBI Taxonomy" id="3121371"/>
    <lineage>
        <taxon>Bacteria</taxon>
        <taxon>Pseudomonadati</taxon>
        <taxon>Bacteroidota</taxon>
        <taxon>Sphingobacteriia</taxon>
        <taxon>Sphingobacteriales</taxon>
        <taxon>Sphingobacteriaceae</taxon>
        <taxon>Pedobacter</taxon>
    </lineage>
</organism>
<dbReference type="SUPFAM" id="SSF48452">
    <property type="entry name" value="TPR-like"/>
    <property type="match status" value="1"/>
</dbReference>
<dbReference type="AlphaFoldDB" id="A0AAJ5W628"/>
<name>A0AAJ5W628_9SPHI</name>
<dbReference type="InterPro" id="IPR041662">
    <property type="entry name" value="SusD-like_2"/>
</dbReference>
<keyword evidence="1" id="KW-0449">Lipoprotein</keyword>
<evidence type="ECO:0000313" key="2">
    <source>
        <dbReference type="Proteomes" id="UP001214530"/>
    </source>
</evidence>
<dbReference type="Gene3D" id="1.25.40.390">
    <property type="match status" value="1"/>
</dbReference>
<dbReference type="PROSITE" id="PS51257">
    <property type="entry name" value="PROKAR_LIPOPROTEIN"/>
    <property type="match status" value="1"/>
</dbReference>
<dbReference type="EMBL" id="CP119313">
    <property type="protein sequence ID" value="WEK17815.1"/>
    <property type="molecule type" value="Genomic_DNA"/>
</dbReference>
<dbReference type="InterPro" id="IPR011990">
    <property type="entry name" value="TPR-like_helical_dom_sf"/>
</dbReference>
<accession>A0AAJ5W628</accession>
<protein>
    <submittedName>
        <fullName evidence="1">SusD/RagB family nutrient-binding outer membrane lipoprotein</fullName>
    </submittedName>
</protein>
<dbReference type="Proteomes" id="UP001214530">
    <property type="component" value="Chromosome"/>
</dbReference>
<proteinExistence type="predicted"/>